<dbReference type="AlphaFoldDB" id="A0A8C4KQ61"/>
<dbReference type="Proteomes" id="UP000694423">
    <property type="component" value="Unplaced"/>
</dbReference>
<reference evidence="1" key="1">
    <citation type="submission" date="2025-08" db="UniProtKB">
        <authorList>
            <consortium name="Ensembl"/>
        </authorList>
    </citation>
    <scope>IDENTIFICATION</scope>
</reference>
<evidence type="ECO:0000313" key="2">
    <source>
        <dbReference type="Proteomes" id="UP000694423"/>
    </source>
</evidence>
<sequence length="133" mass="13653">GLVVYELGTVVPSCLYFHTCVPCLLLRNGSLMAEGGYLLPLSCDGCSEWGGGLEMQPEDPRAGWEVLCSTSNGKCRVLRSQSCDSLGRLQAPLAAAGEAARRLGSLPASLTHQPVGCGTGTSPAQGAGCAVRG</sequence>
<dbReference type="Ensembl" id="ENSDNVT00000032462.1">
    <property type="protein sequence ID" value="ENSDNVP00000026865.1"/>
    <property type="gene ID" value="ENSDNVG00000018681.1"/>
</dbReference>
<organism evidence="1 2">
    <name type="scientific">Dromaius novaehollandiae</name>
    <name type="common">Emu</name>
    <dbReference type="NCBI Taxonomy" id="8790"/>
    <lineage>
        <taxon>Eukaryota</taxon>
        <taxon>Metazoa</taxon>
        <taxon>Chordata</taxon>
        <taxon>Craniata</taxon>
        <taxon>Vertebrata</taxon>
        <taxon>Euteleostomi</taxon>
        <taxon>Archelosauria</taxon>
        <taxon>Archosauria</taxon>
        <taxon>Dinosauria</taxon>
        <taxon>Saurischia</taxon>
        <taxon>Theropoda</taxon>
        <taxon>Coelurosauria</taxon>
        <taxon>Aves</taxon>
        <taxon>Palaeognathae</taxon>
        <taxon>Casuariiformes</taxon>
        <taxon>Dromaiidae</taxon>
        <taxon>Dromaius</taxon>
    </lineage>
</organism>
<protein>
    <submittedName>
        <fullName evidence="1">Uncharacterized protein</fullName>
    </submittedName>
</protein>
<evidence type="ECO:0000313" key="1">
    <source>
        <dbReference type="Ensembl" id="ENSDNVP00000026865.1"/>
    </source>
</evidence>
<accession>A0A8C4KQ61</accession>
<name>A0A8C4KQ61_DRONO</name>
<reference evidence="1" key="2">
    <citation type="submission" date="2025-09" db="UniProtKB">
        <authorList>
            <consortium name="Ensembl"/>
        </authorList>
    </citation>
    <scope>IDENTIFICATION</scope>
</reference>
<keyword evidence="2" id="KW-1185">Reference proteome</keyword>
<proteinExistence type="predicted"/>